<dbReference type="GO" id="GO:0003824">
    <property type="term" value="F:catalytic activity"/>
    <property type="evidence" value="ECO:0007669"/>
    <property type="project" value="InterPro"/>
</dbReference>
<dbReference type="SUPFAM" id="SSF102114">
    <property type="entry name" value="Radical SAM enzymes"/>
    <property type="match status" value="1"/>
</dbReference>
<comment type="cofactor">
    <cofactor evidence="1">
        <name>[4Fe-4S] cluster</name>
        <dbReference type="ChEBI" id="CHEBI:49883"/>
    </cofactor>
</comment>
<protein>
    <submittedName>
        <fullName evidence="7">Radical SAM superfamily enzyme, MoaA/NifB/PqqE/SkfB family</fullName>
    </submittedName>
</protein>
<dbReference type="InterPro" id="IPR058240">
    <property type="entry name" value="rSAM_sf"/>
</dbReference>
<keyword evidence="8" id="KW-1185">Reference proteome</keyword>
<keyword evidence="5" id="KW-0411">Iron-sulfur</keyword>
<dbReference type="PANTHER" id="PTHR43524:SF1">
    <property type="entry name" value="RADICAL SAM SUPERFAMILY PROTEIN"/>
    <property type="match status" value="1"/>
</dbReference>
<dbReference type="SFLD" id="SFLDS00029">
    <property type="entry name" value="Radical_SAM"/>
    <property type="match status" value="1"/>
</dbReference>
<feature type="domain" description="Radical SAM core" evidence="6">
    <location>
        <begin position="44"/>
        <end position="255"/>
    </location>
</feature>
<evidence type="ECO:0000256" key="1">
    <source>
        <dbReference type="ARBA" id="ARBA00001966"/>
    </source>
</evidence>
<accession>A0A1T4XW63</accession>
<dbReference type="InterPro" id="IPR013785">
    <property type="entry name" value="Aldolase_TIM"/>
</dbReference>
<evidence type="ECO:0000256" key="3">
    <source>
        <dbReference type="ARBA" id="ARBA00022723"/>
    </source>
</evidence>
<gene>
    <name evidence="7" type="ORF">SAMN02745166_02068</name>
</gene>
<dbReference type="PANTHER" id="PTHR43524">
    <property type="entry name" value="RADICAL SAM SUPERFAMILY PROTEIN"/>
    <property type="match status" value="1"/>
</dbReference>
<dbReference type="SFLD" id="SFLDG01067">
    <property type="entry name" value="SPASM/twitch_domain_containing"/>
    <property type="match status" value="1"/>
</dbReference>
<dbReference type="Gene3D" id="3.20.20.70">
    <property type="entry name" value="Aldolase class I"/>
    <property type="match status" value="1"/>
</dbReference>
<dbReference type="Proteomes" id="UP000190774">
    <property type="component" value="Unassembled WGS sequence"/>
</dbReference>
<proteinExistence type="predicted"/>
<evidence type="ECO:0000313" key="7">
    <source>
        <dbReference type="EMBL" id="SKA93291.1"/>
    </source>
</evidence>
<sequence>MIFSLTSRMLRTVDPGCLAKIAWNFGYKGARSVLLFKKRMEQGVYFPPFLYISILNSCNLRCQGCWVDVDKPREAINLDELNKIVNDAKRHGNAFFGLLGGEPFMHPELLDLLAMHPDCYFQVFTNGQLITAKTAEALRKIGNATPLVSVEGNSTVSDQRRGNKDVLNRTLRGLQNCLDAKLMTGVATSLCQTNINDLLTREWLQKLIDMGVHYTWYHTYRPVGPKINEQLALTPEQITEVRRFVTSMRAEMPIAIVDAYYDHQGKALCPMATGISHHIGPTGGLEPCPIIQFATENVRTDRDIYDVFTGSGFLKDFRETAAKHTRGCIVLERPDLVKELALKHGAKDTTIRQTALAEVEAMKPRTSQWREEEEIPEKHWMYKLAKRFFYHDFGVYQQLDPQAHSPKA</sequence>
<keyword evidence="2" id="KW-0949">S-adenosyl-L-methionine</keyword>
<dbReference type="GO" id="GO:0046872">
    <property type="term" value="F:metal ion binding"/>
    <property type="evidence" value="ECO:0007669"/>
    <property type="project" value="UniProtKB-KW"/>
</dbReference>
<reference evidence="8" key="1">
    <citation type="submission" date="2017-02" db="EMBL/GenBank/DDBJ databases">
        <authorList>
            <person name="Varghese N."/>
            <person name="Submissions S."/>
        </authorList>
    </citation>
    <scope>NUCLEOTIDE SEQUENCE [LARGE SCALE GENOMIC DNA]</scope>
    <source>
        <strain evidence="8">ATCC 700200</strain>
    </source>
</reference>
<dbReference type="EMBL" id="FUYE01000005">
    <property type="protein sequence ID" value="SKA93291.1"/>
    <property type="molecule type" value="Genomic_DNA"/>
</dbReference>
<dbReference type="CDD" id="cd01335">
    <property type="entry name" value="Radical_SAM"/>
    <property type="match status" value="1"/>
</dbReference>
<dbReference type="OrthoDB" id="9782387at2"/>
<dbReference type="AlphaFoldDB" id="A0A1T4XW63"/>
<name>A0A1T4XW63_9BACT</name>
<evidence type="ECO:0000259" key="6">
    <source>
        <dbReference type="PROSITE" id="PS51918"/>
    </source>
</evidence>
<evidence type="ECO:0000313" key="8">
    <source>
        <dbReference type="Proteomes" id="UP000190774"/>
    </source>
</evidence>
<evidence type="ECO:0000256" key="5">
    <source>
        <dbReference type="ARBA" id="ARBA00023014"/>
    </source>
</evidence>
<organism evidence="7 8">
    <name type="scientific">Prosthecobacter debontii</name>
    <dbReference type="NCBI Taxonomy" id="48467"/>
    <lineage>
        <taxon>Bacteria</taxon>
        <taxon>Pseudomonadati</taxon>
        <taxon>Verrucomicrobiota</taxon>
        <taxon>Verrucomicrobiia</taxon>
        <taxon>Verrucomicrobiales</taxon>
        <taxon>Verrucomicrobiaceae</taxon>
        <taxon>Prosthecobacter</taxon>
    </lineage>
</organism>
<keyword evidence="3" id="KW-0479">Metal-binding</keyword>
<dbReference type="GO" id="GO:0051536">
    <property type="term" value="F:iron-sulfur cluster binding"/>
    <property type="evidence" value="ECO:0007669"/>
    <property type="project" value="UniProtKB-KW"/>
</dbReference>
<dbReference type="Pfam" id="PF04055">
    <property type="entry name" value="Radical_SAM"/>
    <property type="match status" value="1"/>
</dbReference>
<evidence type="ECO:0000256" key="2">
    <source>
        <dbReference type="ARBA" id="ARBA00022691"/>
    </source>
</evidence>
<dbReference type="STRING" id="48467.SAMN02745166_02068"/>
<dbReference type="RefSeq" id="WP_078813274.1">
    <property type="nucleotide sequence ID" value="NZ_FUYE01000005.1"/>
</dbReference>
<keyword evidence="4" id="KW-0408">Iron</keyword>
<dbReference type="PROSITE" id="PS51918">
    <property type="entry name" value="RADICAL_SAM"/>
    <property type="match status" value="1"/>
</dbReference>
<dbReference type="InterPro" id="IPR007197">
    <property type="entry name" value="rSAM"/>
</dbReference>
<evidence type="ECO:0000256" key="4">
    <source>
        <dbReference type="ARBA" id="ARBA00023004"/>
    </source>
</evidence>